<dbReference type="GO" id="GO:0016757">
    <property type="term" value="F:glycosyltransferase activity"/>
    <property type="evidence" value="ECO:0007669"/>
    <property type="project" value="InterPro"/>
</dbReference>
<dbReference type="Gene3D" id="3.40.50.2000">
    <property type="entry name" value="Glycogen Phosphorylase B"/>
    <property type="match status" value="2"/>
</dbReference>
<reference evidence="2 3" key="1">
    <citation type="journal article" date="2020" name="Microbiome">
        <title>Single-cell genomics of uncultured bacteria reveals dietary fiber responders in the mouse gut microbiota.</title>
        <authorList>
            <person name="Chijiiwa R."/>
            <person name="Hosokawa M."/>
            <person name="Kogawa M."/>
            <person name="Nishikawa Y."/>
            <person name="Ide K."/>
            <person name="Sakanashi C."/>
            <person name="Takahashi K."/>
            <person name="Takeyama H."/>
        </authorList>
    </citation>
    <scope>NUCLEOTIDE SEQUENCE [LARGE SCALE GENOMIC DNA]</scope>
    <source>
        <strain evidence="2">IMSAGC_001</strain>
    </source>
</reference>
<dbReference type="Pfam" id="PF00534">
    <property type="entry name" value="Glycos_transf_1"/>
    <property type="match status" value="1"/>
</dbReference>
<dbReference type="PANTHER" id="PTHR12526">
    <property type="entry name" value="GLYCOSYLTRANSFERASE"/>
    <property type="match status" value="1"/>
</dbReference>
<dbReference type="Proteomes" id="UP000491181">
    <property type="component" value="Unassembled WGS sequence"/>
</dbReference>
<evidence type="ECO:0000313" key="3">
    <source>
        <dbReference type="Proteomes" id="UP000491181"/>
    </source>
</evidence>
<proteinExistence type="predicted"/>
<accession>A0A7J0A2J8</accession>
<dbReference type="RefSeq" id="WP_172503865.1">
    <property type="nucleotide sequence ID" value="NZ_BLLS01000039.1"/>
</dbReference>
<dbReference type="InterPro" id="IPR001296">
    <property type="entry name" value="Glyco_trans_1"/>
</dbReference>
<sequence>MNKRIFINIHYLEIGGAERALLGLLSTLDPNKVDVDLFVNQHTGDFMSLIPNYVNLLPEVPEYTCIERSIKDIVKEGHVGIALRRLWAKYKHWNYVRRLTAVQRQMDISVFQYVAVALNSTLPSLKYLGEYDLAISFLQPHNFVLDKVWAKKKICWIHTDYSTIHVNHDQELPVWNGFDYVASISENCTTAFLQTFPELKDNIVLIENILSPTFVRQQAELEDVSLEMPVIEGETKILTIGRFSFPKKIEGIPHLCSIMREQGIRFKWYIIGYGPDELIRENIIKYDVGECMIILGKKTNPYPYIKACDIYVQPSRYEGKAVTVREAQMLYKPVVITNFPTAHSQLTDGIDGVIVPMEDDLCAKGIADVIRNQNLQEMLSSYLKSHDYGNEQEVEKIYKLI</sequence>
<dbReference type="CDD" id="cd03811">
    <property type="entry name" value="GT4_GT28_WabH-like"/>
    <property type="match status" value="1"/>
</dbReference>
<feature type="domain" description="Glycosyl transferase family 1" evidence="1">
    <location>
        <begin position="232"/>
        <end position="384"/>
    </location>
</feature>
<evidence type="ECO:0000313" key="2">
    <source>
        <dbReference type="EMBL" id="GFH86382.1"/>
    </source>
</evidence>
<evidence type="ECO:0000259" key="1">
    <source>
        <dbReference type="Pfam" id="PF00534"/>
    </source>
</evidence>
<protein>
    <recommendedName>
        <fullName evidence="1">Glycosyl transferase family 1 domain-containing protein</fullName>
    </recommendedName>
</protein>
<organism evidence="2 3">
    <name type="scientific">Bacteroides acidifaciens</name>
    <dbReference type="NCBI Taxonomy" id="85831"/>
    <lineage>
        <taxon>Bacteria</taxon>
        <taxon>Pseudomonadati</taxon>
        <taxon>Bacteroidota</taxon>
        <taxon>Bacteroidia</taxon>
        <taxon>Bacteroidales</taxon>
        <taxon>Bacteroidaceae</taxon>
        <taxon>Bacteroides</taxon>
    </lineage>
</organism>
<dbReference type="PANTHER" id="PTHR12526:SF628">
    <property type="entry name" value="MANNOSYLGLUCOSYLGLYCERATE SYNTHASE"/>
    <property type="match status" value="1"/>
</dbReference>
<name>A0A7J0A2J8_9BACE</name>
<dbReference type="AlphaFoldDB" id="A0A7J0A2J8"/>
<comment type="caution">
    <text evidence="2">The sequence shown here is derived from an EMBL/GenBank/DDBJ whole genome shotgun (WGS) entry which is preliminary data.</text>
</comment>
<dbReference type="SUPFAM" id="SSF53756">
    <property type="entry name" value="UDP-Glycosyltransferase/glycogen phosphorylase"/>
    <property type="match status" value="1"/>
</dbReference>
<gene>
    <name evidence="2" type="ORF">IMSAGC001_01790</name>
</gene>
<dbReference type="EMBL" id="BLLS01000039">
    <property type="protein sequence ID" value="GFH86382.1"/>
    <property type="molecule type" value="Genomic_DNA"/>
</dbReference>